<sequence length="199" mass="22107">MGKMEAKREAKRRAILAAARDEFLSVGFEAANMDRIAAAAEVTKQTVYRYFPSKIDLFEATIRYIGQSSGADFTHHLEGPDPKAALVQFAQGFVRWHLEEESLCVFRLLIAESARSPEIVRTFFSVAPDETNAALATFFAQRLGVTEPEAHVRLLTSILLAHRDDALLGRGRPDDHEIARHAEMAVRIVLADLGVRSTS</sequence>
<gene>
    <name evidence="6" type="primary">rutR_1</name>
    <name evidence="6" type="ORF">TRL7639_00579</name>
</gene>
<reference evidence="6 7" key="1">
    <citation type="submission" date="2017-03" db="EMBL/GenBank/DDBJ databases">
        <authorList>
            <person name="Afonso C.L."/>
            <person name="Miller P.J."/>
            <person name="Scott M.A."/>
            <person name="Spackman E."/>
            <person name="Goraichik I."/>
            <person name="Dimitrov K.M."/>
            <person name="Suarez D.L."/>
            <person name="Swayne D.E."/>
        </authorList>
    </citation>
    <scope>NUCLEOTIDE SEQUENCE [LARGE SCALE GENOMIC DNA]</scope>
    <source>
        <strain evidence="6 7">CECT 7639</strain>
    </source>
</reference>
<accession>A0A1Y5RSB4</accession>
<dbReference type="GO" id="GO:0000976">
    <property type="term" value="F:transcription cis-regulatory region binding"/>
    <property type="evidence" value="ECO:0007669"/>
    <property type="project" value="TreeGrafter"/>
</dbReference>
<dbReference type="OrthoDB" id="9816431at2"/>
<dbReference type="RefSeq" id="WP_085794281.1">
    <property type="nucleotide sequence ID" value="NZ_FWFO01000001.1"/>
</dbReference>
<keyword evidence="3" id="KW-0804">Transcription</keyword>
<dbReference type="PANTHER" id="PTHR30055">
    <property type="entry name" value="HTH-TYPE TRANSCRIPTIONAL REGULATOR RUTR"/>
    <property type="match status" value="1"/>
</dbReference>
<dbReference type="InterPro" id="IPR009057">
    <property type="entry name" value="Homeodomain-like_sf"/>
</dbReference>
<dbReference type="InterPro" id="IPR039536">
    <property type="entry name" value="TetR_C_Proteobacteria"/>
</dbReference>
<dbReference type="PANTHER" id="PTHR30055:SF146">
    <property type="entry name" value="HTH-TYPE TRANSCRIPTIONAL DUAL REGULATOR CECR"/>
    <property type="match status" value="1"/>
</dbReference>
<dbReference type="EMBL" id="FWFO01000001">
    <property type="protein sequence ID" value="SLN21452.1"/>
    <property type="molecule type" value="Genomic_DNA"/>
</dbReference>
<organism evidence="6 7">
    <name type="scientific">Falsiruegeria litorea R37</name>
    <dbReference type="NCBI Taxonomy" id="1200284"/>
    <lineage>
        <taxon>Bacteria</taxon>
        <taxon>Pseudomonadati</taxon>
        <taxon>Pseudomonadota</taxon>
        <taxon>Alphaproteobacteria</taxon>
        <taxon>Rhodobacterales</taxon>
        <taxon>Roseobacteraceae</taxon>
        <taxon>Falsiruegeria</taxon>
    </lineage>
</organism>
<dbReference type="Pfam" id="PF14246">
    <property type="entry name" value="TetR_C_7"/>
    <property type="match status" value="1"/>
</dbReference>
<dbReference type="InterPro" id="IPR001647">
    <property type="entry name" value="HTH_TetR"/>
</dbReference>
<dbReference type="GO" id="GO:0003700">
    <property type="term" value="F:DNA-binding transcription factor activity"/>
    <property type="evidence" value="ECO:0007669"/>
    <property type="project" value="TreeGrafter"/>
</dbReference>
<proteinExistence type="predicted"/>
<dbReference type="FunFam" id="1.10.10.60:FF:000141">
    <property type="entry name" value="TetR family transcriptional regulator"/>
    <property type="match status" value="1"/>
</dbReference>
<evidence type="ECO:0000256" key="2">
    <source>
        <dbReference type="ARBA" id="ARBA00023125"/>
    </source>
</evidence>
<evidence type="ECO:0000313" key="7">
    <source>
        <dbReference type="Proteomes" id="UP000193077"/>
    </source>
</evidence>
<evidence type="ECO:0000313" key="6">
    <source>
        <dbReference type="EMBL" id="SLN21452.1"/>
    </source>
</evidence>
<dbReference type="Gene3D" id="1.10.10.60">
    <property type="entry name" value="Homeodomain-like"/>
    <property type="match status" value="1"/>
</dbReference>
<dbReference type="PROSITE" id="PS50977">
    <property type="entry name" value="HTH_TETR_2"/>
    <property type="match status" value="1"/>
</dbReference>
<keyword evidence="1" id="KW-0805">Transcription regulation</keyword>
<evidence type="ECO:0000259" key="5">
    <source>
        <dbReference type="PROSITE" id="PS50977"/>
    </source>
</evidence>
<evidence type="ECO:0000256" key="3">
    <source>
        <dbReference type="ARBA" id="ARBA00023163"/>
    </source>
</evidence>
<feature type="DNA-binding region" description="H-T-H motif" evidence="4">
    <location>
        <begin position="32"/>
        <end position="51"/>
    </location>
</feature>
<name>A0A1Y5RSB4_9RHOB</name>
<dbReference type="AlphaFoldDB" id="A0A1Y5RSB4"/>
<keyword evidence="7" id="KW-1185">Reference proteome</keyword>
<dbReference type="Pfam" id="PF00440">
    <property type="entry name" value="TetR_N"/>
    <property type="match status" value="1"/>
</dbReference>
<dbReference type="Gene3D" id="1.10.357.10">
    <property type="entry name" value="Tetracycline Repressor, domain 2"/>
    <property type="match status" value="1"/>
</dbReference>
<protein>
    <submittedName>
        <fullName evidence="6">HTH-type transcriptional regulator RutR</fullName>
    </submittedName>
</protein>
<evidence type="ECO:0000256" key="1">
    <source>
        <dbReference type="ARBA" id="ARBA00023015"/>
    </source>
</evidence>
<dbReference type="Proteomes" id="UP000193077">
    <property type="component" value="Unassembled WGS sequence"/>
</dbReference>
<evidence type="ECO:0000256" key="4">
    <source>
        <dbReference type="PROSITE-ProRule" id="PRU00335"/>
    </source>
</evidence>
<feature type="domain" description="HTH tetR-type" evidence="5">
    <location>
        <begin position="9"/>
        <end position="69"/>
    </location>
</feature>
<keyword evidence="2 4" id="KW-0238">DNA-binding</keyword>
<dbReference type="InterPro" id="IPR050109">
    <property type="entry name" value="HTH-type_TetR-like_transc_reg"/>
</dbReference>
<dbReference type="PRINTS" id="PR00455">
    <property type="entry name" value="HTHTETR"/>
</dbReference>
<dbReference type="SUPFAM" id="SSF46689">
    <property type="entry name" value="Homeodomain-like"/>
    <property type="match status" value="1"/>
</dbReference>